<feature type="transmembrane region" description="Helical" evidence="8">
    <location>
        <begin position="785"/>
        <end position="805"/>
    </location>
</feature>
<evidence type="ECO:0000256" key="4">
    <source>
        <dbReference type="ARBA" id="ARBA00022692"/>
    </source>
</evidence>
<feature type="compositionally biased region" description="Basic and acidic residues" evidence="7">
    <location>
        <begin position="1092"/>
        <end position="1101"/>
    </location>
</feature>
<evidence type="ECO:0000259" key="9">
    <source>
        <dbReference type="Pfam" id="PF02714"/>
    </source>
</evidence>
<dbReference type="InterPro" id="IPR003864">
    <property type="entry name" value="CSC1/OSCA1-like_7TM"/>
</dbReference>
<accession>A0A8E2FDV6</accession>
<keyword evidence="14" id="KW-1185">Reference proteome</keyword>
<feature type="region of interest" description="Disordered" evidence="7">
    <location>
        <begin position="412"/>
        <end position="489"/>
    </location>
</feature>
<proteinExistence type="inferred from homology"/>
<evidence type="ECO:0000256" key="3">
    <source>
        <dbReference type="ARBA" id="ARBA00022448"/>
    </source>
</evidence>
<keyword evidence="3" id="KW-0813">Transport</keyword>
<evidence type="ECO:0000259" key="11">
    <source>
        <dbReference type="Pfam" id="PF13967"/>
    </source>
</evidence>
<evidence type="ECO:0000256" key="2">
    <source>
        <dbReference type="ARBA" id="ARBA00007779"/>
    </source>
</evidence>
<feature type="transmembrane region" description="Helical" evidence="8">
    <location>
        <begin position="740"/>
        <end position="764"/>
    </location>
</feature>
<feature type="domain" description="CSC1/OSCA1-like N-terminal transmembrane" evidence="11">
    <location>
        <begin position="32"/>
        <end position="199"/>
    </location>
</feature>
<feature type="region of interest" description="Disordered" evidence="7">
    <location>
        <begin position="303"/>
        <end position="370"/>
    </location>
</feature>
<dbReference type="InterPro" id="IPR045122">
    <property type="entry name" value="Csc1-like"/>
</dbReference>
<dbReference type="PANTHER" id="PTHR13018:SF20">
    <property type="entry name" value="SPORULATION-SPECIFIC PROTEIN 75"/>
    <property type="match status" value="1"/>
</dbReference>
<evidence type="ECO:0000256" key="1">
    <source>
        <dbReference type="ARBA" id="ARBA00004141"/>
    </source>
</evidence>
<feature type="transmembrane region" description="Helical" evidence="8">
    <location>
        <begin position="834"/>
        <end position="860"/>
    </location>
</feature>
<feature type="compositionally biased region" description="Basic and acidic residues" evidence="7">
    <location>
        <begin position="1055"/>
        <end position="1085"/>
    </location>
</feature>
<feature type="compositionally biased region" description="Basic and acidic residues" evidence="7">
    <location>
        <begin position="432"/>
        <end position="449"/>
    </location>
</feature>
<keyword evidence="6 8" id="KW-0472">Membrane</keyword>
<evidence type="ECO:0000256" key="5">
    <source>
        <dbReference type="ARBA" id="ARBA00022989"/>
    </source>
</evidence>
<evidence type="ECO:0000256" key="8">
    <source>
        <dbReference type="SAM" id="Phobius"/>
    </source>
</evidence>
<feature type="compositionally biased region" description="Basic and acidic residues" evidence="7">
    <location>
        <begin position="1123"/>
        <end position="1141"/>
    </location>
</feature>
<feature type="domain" description="CSC1/OSCA1-like cytosolic" evidence="12">
    <location>
        <begin position="591"/>
        <end position="681"/>
    </location>
</feature>
<comment type="similarity">
    <text evidence="2">Belongs to the CSC1 (TC 1.A.17) family.</text>
</comment>
<evidence type="ECO:0000256" key="7">
    <source>
        <dbReference type="SAM" id="MobiDB-lite"/>
    </source>
</evidence>
<feature type="transmembrane region" description="Helical" evidence="8">
    <location>
        <begin position="132"/>
        <end position="151"/>
    </location>
</feature>
<feature type="transmembrane region" description="Helical" evidence="8">
    <location>
        <begin position="979"/>
        <end position="997"/>
    </location>
</feature>
<reference evidence="13 14" key="1">
    <citation type="journal article" date="2016" name="Nat. Commun.">
        <title>Ectomycorrhizal ecology is imprinted in the genome of the dominant symbiotic fungus Cenococcum geophilum.</title>
        <authorList>
            <consortium name="DOE Joint Genome Institute"/>
            <person name="Peter M."/>
            <person name="Kohler A."/>
            <person name="Ohm R.A."/>
            <person name="Kuo A."/>
            <person name="Krutzmann J."/>
            <person name="Morin E."/>
            <person name="Arend M."/>
            <person name="Barry K.W."/>
            <person name="Binder M."/>
            <person name="Choi C."/>
            <person name="Clum A."/>
            <person name="Copeland A."/>
            <person name="Grisel N."/>
            <person name="Haridas S."/>
            <person name="Kipfer T."/>
            <person name="LaButti K."/>
            <person name="Lindquist E."/>
            <person name="Lipzen A."/>
            <person name="Maire R."/>
            <person name="Meier B."/>
            <person name="Mihaltcheva S."/>
            <person name="Molinier V."/>
            <person name="Murat C."/>
            <person name="Poggeler S."/>
            <person name="Quandt C.A."/>
            <person name="Sperisen C."/>
            <person name="Tritt A."/>
            <person name="Tisserant E."/>
            <person name="Crous P.W."/>
            <person name="Henrissat B."/>
            <person name="Nehls U."/>
            <person name="Egli S."/>
            <person name="Spatafora J.W."/>
            <person name="Grigoriev I.V."/>
            <person name="Martin F.M."/>
        </authorList>
    </citation>
    <scope>NUCLEOTIDE SEQUENCE [LARGE SCALE GENOMIC DNA]</scope>
    <source>
        <strain evidence="13 14">CBS 207.34</strain>
    </source>
</reference>
<feature type="transmembrane region" description="Helical" evidence="8">
    <location>
        <begin position="696"/>
        <end position="720"/>
    </location>
</feature>
<feature type="transmembrane region" description="Helical" evidence="8">
    <location>
        <begin position="946"/>
        <end position="967"/>
    </location>
</feature>
<name>A0A8E2FDV6_9PEZI</name>
<dbReference type="GO" id="GO:0005886">
    <property type="term" value="C:plasma membrane"/>
    <property type="evidence" value="ECO:0007669"/>
    <property type="project" value="TreeGrafter"/>
</dbReference>
<feature type="region of interest" description="Disordered" evidence="7">
    <location>
        <begin position="1029"/>
        <end position="1162"/>
    </location>
</feature>
<dbReference type="Pfam" id="PF12621">
    <property type="entry name" value="PHM7_ext"/>
    <property type="match status" value="1"/>
</dbReference>
<feature type="transmembrane region" description="Helical" evidence="8">
    <location>
        <begin position="32"/>
        <end position="57"/>
    </location>
</feature>
<dbReference type="OrthoDB" id="1076608at2759"/>
<evidence type="ECO:0000313" key="14">
    <source>
        <dbReference type="Proteomes" id="UP000250140"/>
    </source>
</evidence>
<sequence length="1284" mass="145348">MASPTPTPTSASLNPPSTGSALRESNMTLKNFWASLSTASVIFGIQIIAFLILSGNWRFRSSARRRDLAHSRPRNVFHRIYYYKTEYVSKSRQVSEPDSTLESIKNVFTFSSTQLIRAAGVDGYLFIRYLQLLLKIFIPMAIVILPILLPINRIGSVPGVSGMDSFGWANVGIPQKVNRLWAHLILALLVIVWSCYQFYVELRKFVRLRQTVLTQPEHRIRASATTILVQSIPRKWLTVSALDALYDVFPGGVRDIWINRNYDDLQEKINLRTRIARLLENAETDLIIKCNKIHKEMQEKLDKRAGINKSKKEKKHDDAIHNQSLEQATDDPGLTSGNPHEIEHALQDILNEPESATVSRSSSPDSDRKRLKIPIPLVGQGLQAVSHGIEAVGHGVGKFGQKVVGGFKGAFGKEEDENSVPVSEQQQSHLTDGADDREPQQLSEKEHRSVPQGFTASSPVDSEFEHRGPNTEDYAPLQVSPHSHEKYGNDNIIAHSLPLERSPVSAAMKKDHLKALKGSRINPLRRKSDFASPQPFQAEGDEFPLTTTAAGSEPAYDYSTVYNEDSAEDDENALWRRYIKPSDRDTMRMPLFNKSWWPSIPLVGKKVDTIYFCREELARLNYEIQDDQSHPERYPLMNSAFIQFNHQVAAHMACQSLSHHIPRQMVPRTVEVNPNYVLWDNLSIKWWERYLRTGSVVIAIAGLVICWGFPVTFTGLLSQLSYLTSLIKWLAWINELPPVILNFIQGVLPPLFLAILFLILPWLMRLLAGFSGVTTGGERELRVQNFYFAFVFVQLFLVVSLAAGISRTVVTLAHNPLSVTATLAQDLPGASNYFFSYLILQALSISSGTLLQLGNILMLLMGRFQDTTARQKVSRIIGRSGINWGTLIPIYTNFGTIGLIYSVISPLILLFMILTFSFIWFTYRYQMIYVSFPAAETNGLIFPKAINQLFTGLYFMELCLIGLFFLVKDEKNKIACLPQAIIMIVALAGTAMFQILVNNAFGPLYKYLPITFEDEAVRRDEEFQRAQASRWARKGGDEEEEEEVNSSQQSINEVLEQREKQEVRESKMLEAQDRQDVKDNRKSRGIEMTNLESRKGSRNKLDATQAGDEQPQAEQSGKPRASWVDRSDARSRSQSHAHAESGSDSQTRSQSHETGFHSKTFTTLTNRIRSGLDNTARPIRDLETQLTPETYLFTDTQDALEDIEPEARQKMIKRAFQHPATRSIQPAVWIPHDEIGITTDEIRRTSRYTNNIWITSKNARLDAKCEVMYKGLPPDWDPFDGMDI</sequence>
<dbReference type="PANTHER" id="PTHR13018">
    <property type="entry name" value="PROBABLE MEMBRANE PROTEIN DUF221-RELATED"/>
    <property type="match status" value="1"/>
</dbReference>
<dbReference type="EMBL" id="KV748454">
    <property type="protein sequence ID" value="OCL15391.1"/>
    <property type="molecule type" value="Genomic_DNA"/>
</dbReference>
<keyword evidence="4 8" id="KW-0812">Transmembrane</keyword>
<dbReference type="InterPro" id="IPR022257">
    <property type="entry name" value="PHM7_ext"/>
</dbReference>
<evidence type="ECO:0000313" key="13">
    <source>
        <dbReference type="EMBL" id="OCL15391.1"/>
    </source>
</evidence>
<comment type="subcellular location">
    <subcellularLocation>
        <location evidence="1">Membrane</location>
        <topology evidence="1">Multi-pass membrane protein</topology>
    </subcellularLocation>
</comment>
<feature type="transmembrane region" description="Helical" evidence="8">
    <location>
        <begin position="180"/>
        <end position="200"/>
    </location>
</feature>
<protein>
    <submittedName>
        <fullName evidence="13">DUF221-domain-containing protein</fullName>
    </submittedName>
</protein>
<feature type="region of interest" description="Disordered" evidence="7">
    <location>
        <begin position="525"/>
        <end position="549"/>
    </location>
</feature>
<dbReference type="Pfam" id="PF14703">
    <property type="entry name" value="PHM7_cyt"/>
    <property type="match status" value="2"/>
</dbReference>
<evidence type="ECO:0000256" key="6">
    <source>
        <dbReference type="ARBA" id="ARBA00023136"/>
    </source>
</evidence>
<dbReference type="GO" id="GO:0005227">
    <property type="term" value="F:calcium-activated cation channel activity"/>
    <property type="evidence" value="ECO:0007669"/>
    <property type="project" value="InterPro"/>
</dbReference>
<gene>
    <name evidence="13" type="ORF">AOQ84DRAFT_384067</name>
</gene>
<evidence type="ECO:0000259" key="10">
    <source>
        <dbReference type="Pfam" id="PF12621"/>
    </source>
</evidence>
<feature type="compositionally biased region" description="Polar residues" evidence="7">
    <location>
        <begin position="8"/>
        <end position="20"/>
    </location>
</feature>
<feature type="region of interest" description="Disordered" evidence="7">
    <location>
        <begin position="1"/>
        <end position="20"/>
    </location>
</feature>
<organism evidence="13 14">
    <name type="scientific">Glonium stellatum</name>
    <dbReference type="NCBI Taxonomy" id="574774"/>
    <lineage>
        <taxon>Eukaryota</taxon>
        <taxon>Fungi</taxon>
        <taxon>Dikarya</taxon>
        <taxon>Ascomycota</taxon>
        <taxon>Pezizomycotina</taxon>
        <taxon>Dothideomycetes</taxon>
        <taxon>Pleosporomycetidae</taxon>
        <taxon>Gloniales</taxon>
        <taxon>Gloniaceae</taxon>
        <taxon>Glonium</taxon>
    </lineage>
</organism>
<feature type="domain" description="CSC1/OSCA1-like cytosolic" evidence="12">
    <location>
        <begin position="225"/>
        <end position="303"/>
    </location>
</feature>
<keyword evidence="5 8" id="KW-1133">Transmembrane helix</keyword>
<dbReference type="Pfam" id="PF13967">
    <property type="entry name" value="RSN1_TM"/>
    <property type="match status" value="1"/>
</dbReference>
<dbReference type="InterPro" id="IPR027815">
    <property type="entry name" value="CSC1/OSCA1-like_cyt"/>
</dbReference>
<dbReference type="Proteomes" id="UP000250140">
    <property type="component" value="Unassembled WGS sequence"/>
</dbReference>
<feature type="domain" description="10TM putative phosphate transporter extracellular tail" evidence="10">
    <location>
        <begin position="1203"/>
        <end position="1275"/>
    </location>
</feature>
<evidence type="ECO:0000259" key="12">
    <source>
        <dbReference type="Pfam" id="PF14703"/>
    </source>
</evidence>
<dbReference type="InterPro" id="IPR032880">
    <property type="entry name" value="CSC1/OSCA1-like_N"/>
</dbReference>
<feature type="transmembrane region" description="Helical" evidence="8">
    <location>
        <begin position="907"/>
        <end position="925"/>
    </location>
</feature>
<feature type="domain" description="CSC1/OSCA1-like 7TM region" evidence="9">
    <location>
        <begin position="695"/>
        <end position="964"/>
    </location>
</feature>
<feature type="compositionally biased region" description="Polar residues" evidence="7">
    <location>
        <begin position="420"/>
        <end position="430"/>
    </location>
</feature>
<dbReference type="Pfam" id="PF02714">
    <property type="entry name" value="RSN1_7TM"/>
    <property type="match status" value="1"/>
</dbReference>